<dbReference type="EMBL" id="RCBY01000131">
    <property type="protein sequence ID" value="RQH34787.1"/>
    <property type="molecule type" value="Genomic_DNA"/>
</dbReference>
<dbReference type="AlphaFoldDB" id="A0A3N6PPK4"/>
<keyword evidence="2" id="KW-1185">Reference proteome</keyword>
<dbReference type="Proteomes" id="UP000269154">
    <property type="component" value="Unassembled WGS sequence"/>
</dbReference>
<evidence type="ECO:0008006" key="3">
    <source>
        <dbReference type="Google" id="ProtNLM"/>
    </source>
</evidence>
<sequence length="271" mass="30455">MNLQRFLAAPVAFGLTLGTFYVLNLPAYAKTVNVTVPKTAVAIAFNTAFSSTKVHLDNYGKKHGSSWHQDSSYVLLPNGAKESFLIPEYKHKVTKFRQLKYYIDNMNTSSIQATINGSRIQATARFESQGEEIKAKCVRRRFGKWGECKLKMERDIHLNNSILSMSLIPVAYNGSISYANPKVDFKTDLRIPNKLCQAFKGICSRIQNKIKGELTKNIETQLANGLNNPKVKDKVANSVKKSLASRLGQYKNWKITKVSSNGNNFILNLRN</sequence>
<protein>
    <recommendedName>
        <fullName evidence="3">DUF4403 family protein</fullName>
    </recommendedName>
</protein>
<evidence type="ECO:0000313" key="1">
    <source>
        <dbReference type="EMBL" id="RQH34787.1"/>
    </source>
</evidence>
<dbReference type="OrthoDB" id="514606at2"/>
<dbReference type="RefSeq" id="WP_124147154.1">
    <property type="nucleotide sequence ID" value="NZ_CAWOKI010000237.1"/>
</dbReference>
<proteinExistence type="predicted"/>
<reference evidence="1 2" key="1">
    <citation type="journal article" date="2018" name="ACS Chem. Biol.">
        <title>Ketoreductase domain dysfunction expands chemodiversity: malyngamide biosynthesis in the cyanobacterium Okeania hirsuta.</title>
        <authorList>
            <person name="Moss N.A."/>
            <person name="Leao T."/>
            <person name="Rankin M."/>
            <person name="McCullough T.M."/>
            <person name="Qu P."/>
            <person name="Korobeynikov A."/>
            <person name="Smith J.L."/>
            <person name="Gerwick L."/>
            <person name="Gerwick W.H."/>
        </authorList>
    </citation>
    <scope>NUCLEOTIDE SEQUENCE [LARGE SCALE GENOMIC DNA]</scope>
    <source>
        <strain evidence="1 2">PAB10Feb10-1</strain>
    </source>
</reference>
<name>A0A3N6PPK4_9CYAN</name>
<organism evidence="1 2">
    <name type="scientific">Okeania hirsuta</name>
    <dbReference type="NCBI Taxonomy" id="1458930"/>
    <lineage>
        <taxon>Bacteria</taxon>
        <taxon>Bacillati</taxon>
        <taxon>Cyanobacteriota</taxon>
        <taxon>Cyanophyceae</taxon>
        <taxon>Oscillatoriophycideae</taxon>
        <taxon>Oscillatoriales</taxon>
        <taxon>Microcoleaceae</taxon>
        <taxon>Okeania</taxon>
    </lineage>
</organism>
<comment type="caution">
    <text evidence="1">The sequence shown here is derived from an EMBL/GenBank/DDBJ whole genome shotgun (WGS) entry which is preliminary data.</text>
</comment>
<evidence type="ECO:0000313" key="2">
    <source>
        <dbReference type="Proteomes" id="UP000269154"/>
    </source>
</evidence>
<accession>A0A3N6PPK4</accession>
<gene>
    <name evidence="1" type="ORF">D5R40_20495</name>
</gene>